<dbReference type="GO" id="GO:0006508">
    <property type="term" value="P:proteolysis"/>
    <property type="evidence" value="ECO:0007669"/>
    <property type="project" value="UniProtKB-KW"/>
</dbReference>
<comment type="caution">
    <text evidence="5">The sequence shown here is derived from an EMBL/GenBank/DDBJ whole genome shotgun (WGS) entry which is preliminary data.</text>
</comment>
<accession>A0A0F9L632</accession>
<evidence type="ECO:0000256" key="1">
    <source>
        <dbReference type="ARBA" id="ARBA00022612"/>
    </source>
</evidence>
<dbReference type="EMBL" id="LAZR01011874">
    <property type="protein sequence ID" value="KKM56157.1"/>
    <property type="molecule type" value="Genomic_DNA"/>
</dbReference>
<feature type="domain" description="Prohead serine protease" evidence="4">
    <location>
        <begin position="34"/>
        <end position="149"/>
    </location>
</feature>
<keyword evidence="3" id="KW-0378">Hydrolase</keyword>
<organism evidence="5">
    <name type="scientific">marine sediment metagenome</name>
    <dbReference type="NCBI Taxonomy" id="412755"/>
    <lineage>
        <taxon>unclassified sequences</taxon>
        <taxon>metagenomes</taxon>
        <taxon>ecological metagenomes</taxon>
    </lineage>
</organism>
<evidence type="ECO:0000313" key="5">
    <source>
        <dbReference type="EMBL" id="KKM56157.1"/>
    </source>
</evidence>
<evidence type="ECO:0000259" key="4">
    <source>
        <dbReference type="Pfam" id="PF04586"/>
    </source>
</evidence>
<evidence type="ECO:0000256" key="2">
    <source>
        <dbReference type="ARBA" id="ARBA00022670"/>
    </source>
</evidence>
<dbReference type="GO" id="GO:0008233">
    <property type="term" value="F:peptidase activity"/>
    <property type="evidence" value="ECO:0007669"/>
    <property type="project" value="UniProtKB-KW"/>
</dbReference>
<gene>
    <name evidence="5" type="ORF">LCGC14_1552050</name>
</gene>
<keyword evidence="1" id="KW-1188">Viral release from host cell</keyword>
<sequence>MERKTITSNAIKALDETGTGTVLIATLNVKDSDGDVTLPGAFGKQDATIVPAHDWSHVPLGKAKIREEGNDVLADFKLNLKIGAARDWHEALKHDMENPPAIQEWSYGFGIEKASFGDFDGHEVRFLEALKVREISPVIAGAGVDTRTIAIKGADGPESLKLADHIAQAMKAVEDVAERCKKIQKVREEDGRDLSPDRYAELEGMEKALEGIDTAAKALAELLKRGPEIDGHEADLLLAEFTHLLVPGR</sequence>
<dbReference type="Pfam" id="PF04586">
    <property type="entry name" value="Peptidase_S78"/>
    <property type="match status" value="1"/>
</dbReference>
<keyword evidence="2" id="KW-0645">Protease</keyword>
<proteinExistence type="predicted"/>
<protein>
    <recommendedName>
        <fullName evidence="4">Prohead serine protease domain-containing protein</fullName>
    </recommendedName>
</protein>
<evidence type="ECO:0000256" key="3">
    <source>
        <dbReference type="ARBA" id="ARBA00022801"/>
    </source>
</evidence>
<reference evidence="5" key="1">
    <citation type="journal article" date="2015" name="Nature">
        <title>Complex archaea that bridge the gap between prokaryotes and eukaryotes.</title>
        <authorList>
            <person name="Spang A."/>
            <person name="Saw J.H."/>
            <person name="Jorgensen S.L."/>
            <person name="Zaremba-Niedzwiedzka K."/>
            <person name="Martijn J."/>
            <person name="Lind A.E."/>
            <person name="van Eijk R."/>
            <person name="Schleper C."/>
            <person name="Guy L."/>
            <person name="Ettema T.J."/>
        </authorList>
    </citation>
    <scope>NUCLEOTIDE SEQUENCE</scope>
</reference>
<name>A0A0F9L632_9ZZZZ</name>
<dbReference type="InterPro" id="IPR054613">
    <property type="entry name" value="Peptidase_S78_dom"/>
</dbReference>
<dbReference type="AlphaFoldDB" id="A0A0F9L632"/>